<dbReference type="InterPro" id="IPR011022">
    <property type="entry name" value="Arrestin_C-like"/>
</dbReference>
<evidence type="ECO:0000313" key="4">
    <source>
        <dbReference type="EMBL" id="CAF3616527.1"/>
    </source>
</evidence>
<dbReference type="PANTHER" id="PTHR11188">
    <property type="entry name" value="ARRESTIN DOMAIN CONTAINING PROTEIN"/>
    <property type="match status" value="1"/>
</dbReference>
<dbReference type="PANTHER" id="PTHR11188:SF17">
    <property type="entry name" value="FI21816P1"/>
    <property type="match status" value="1"/>
</dbReference>
<evidence type="ECO:0000313" key="3">
    <source>
        <dbReference type="EMBL" id="CAF3374664.1"/>
    </source>
</evidence>
<feature type="domain" description="Arrestin C-terminal-like" evidence="2">
    <location>
        <begin position="179"/>
        <end position="314"/>
    </location>
</feature>
<evidence type="ECO:0000313" key="8">
    <source>
        <dbReference type="Proteomes" id="UP000663865"/>
    </source>
</evidence>
<dbReference type="Proteomes" id="UP000663862">
    <property type="component" value="Unassembled WGS sequence"/>
</dbReference>
<comment type="caution">
    <text evidence="5">The sequence shown here is derived from an EMBL/GenBank/DDBJ whole genome shotgun (WGS) entry which is preliminary data.</text>
</comment>
<dbReference type="Proteomes" id="UP000663838">
    <property type="component" value="Unassembled WGS sequence"/>
</dbReference>
<evidence type="ECO:0000313" key="6">
    <source>
        <dbReference type="EMBL" id="CAF4326592.1"/>
    </source>
</evidence>
<accession>A0A818S740</accession>
<dbReference type="EMBL" id="CAJOBS010000249">
    <property type="protein sequence ID" value="CAF4534601.1"/>
    <property type="molecule type" value="Genomic_DNA"/>
</dbReference>
<dbReference type="Gene3D" id="2.60.40.640">
    <property type="match status" value="2"/>
</dbReference>
<evidence type="ECO:0000256" key="1">
    <source>
        <dbReference type="ARBA" id="ARBA00005298"/>
    </source>
</evidence>
<dbReference type="SMART" id="SM01017">
    <property type="entry name" value="Arrestin_C"/>
    <property type="match status" value="1"/>
</dbReference>
<dbReference type="GO" id="GO:0005737">
    <property type="term" value="C:cytoplasm"/>
    <property type="evidence" value="ECO:0007669"/>
    <property type="project" value="TreeGrafter"/>
</dbReference>
<dbReference type="InterPro" id="IPR014752">
    <property type="entry name" value="Arrestin-like_C"/>
</dbReference>
<dbReference type="Proteomes" id="UP000663865">
    <property type="component" value="Unassembled WGS sequence"/>
</dbReference>
<dbReference type="InterPro" id="IPR014756">
    <property type="entry name" value="Ig_E-set"/>
</dbReference>
<name>A0A818S740_9BILA</name>
<proteinExistence type="inferred from homology"/>
<dbReference type="InterPro" id="IPR011021">
    <property type="entry name" value="Arrestin-like_N"/>
</dbReference>
<comment type="similarity">
    <text evidence="1">Belongs to the arrestin family.</text>
</comment>
<dbReference type="EMBL" id="CAJNYT010003926">
    <property type="protein sequence ID" value="CAF3616527.1"/>
    <property type="molecule type" value="Genomic_DNA"/>
</dbReference>
<organism evidence="5 8">
    <name type="scientific">Rotaria socialis</name>
    <dbReference type="NCBI Taxonomy" id="392032"/>
    <lineage>
        <taxon>Eukaryota</taxon>
        <taxon>Metazoa</taxon>
        <taxon>Spiralia</taxon>
        <taxon>Gnathifera</taxon>
        <taxon>Rotifera</taxon>
        <taxon>Eurotatoria</taxon>
        <taxon>Bdelloidea</taxon>
        <taxon>Philodinida</taxon>
        <taxon>Philodinidae</taxon>
        <taxon>Rotaria</taxon>
    </lineage>
</organism>
<dbReference type="EMBL" id="CAJNYU010000560">
    <property type="protein sequence ID" value="CAF3374664.1"/>
    <property type="molecule type" value="Genomic_DNA"/>
</dbReference>
<dbReference type="InterPro" id="IPR050357">
    <property type="entry name" value="Arrestin_domain-protein"/>
</dbReference>
<evidence type="ECO:0000259" key="2">
    <source>
        <dbReference type="SMART" id="SM01017"/>
    </source>
</evidence>
<dbReference type="Proteomes" id="UP000663872">
    <property type="component" value="Unassembled WGS sequence"/>
</dbReference>
<reference evidence="5" key="1">
    <citation type="submission" date="2021-02" db="EMBL/GenBank/DDBJ databases">
        <authorList>
            <person name="Nowell W R."/>
        </authorList>
    </citation>
    <scope>NUCLEOTIDE SEQUENCE</scope>
</reference>
<dbReference type="Pfam" id="PF00339">
    <property type="entry name" value="Arrestin_N"/>
    <property type="match status" value="1"/>
</dbReference>
<dbReference type="SUPFAM" id="SSF81296">
    <property type="entry name" value="E set domains"/>
    <property type="match status" value="2"/>
</dbReference>
<protein>
    <recommendedName>
        <fullName evidence="2">Arrestin C-terminal-like domain-containing protein</fullName>
    </recommendedName>
</protein>
<sequence length="343" mass="39458">MGANESAMIQVNFNRSTEFYFPGEHVSGEILFQNKHDRLKLVEIFIEIVGELAYTTAESRSSTDSNGNSTTEYYTDYHHIPFFTNHLPLARPDSLQEKIILNRGTYTWPFDVSLPENLPPSSSPNVGAYPHIKYYAQIVLNRPRFKVNVTRTYPLMIYLRMNHFRMDDVQNPLSFDKQNRKQLRLHGYLRHSQIVPGQSLSVQINVHNPERTEIKRIDAAFIQHRKTALNHNDEVIFSINLPGLNEFNELYFQRDFGLPVPSINLTPTHTFSTLHSDHSYNFNVDYELLLRVKSHGIFTNFEVSIPVVVGTEAILGGHQQNNGFDETDLPPSYETVTKTMQAS</sequence>
<evidence type="ECO:0000313" key="7">
    <source>
        <dbReference type="EMBL" id="CAF4534601.1"/>
    </source>
</evidence>
<dbReference type="AlphaFoldDB" id="A0A818S740"/>
<dbReference type="Pfam" id="PF02752">
    <property type="entry name" value="Arrestin_C"/>
    <property type="match status" value="1"/>
</dbReference>
<evidence type="ECO:0000313" key="5">
    <source>
        <dbReference type="EMBL" id="CAF3659347.1"/>
    </source>
</evidence>
<gene>
    <name evidence="3" type="ORF">FME351_LOCUS6675</name>
    <name evidence="4" type="ORF">GRG538_LOCUS23446</name>
    <name evidence="5" type="ORF">KIK155_LOCUS23942</name>
    <name evidence="7" type="ORF">TOA249_LOCUS5999</name>
    <name evidence="6" type="ORF">TSG867_LOCUS7926</name>
</gene>
<dbReference type="GO" id="GO:0015031">
    <property type="term" value="P:protein transport"/>
    <property type="evidence" value="ECO:0007669"/>
    <property type="project" value="TreeGrafter"/>
</dbReference>
<dbReference type="EMBL" id="CAJOBQ010000319">
    <property type="protein sequence ID" value="CAF4326592.1"/>
    <property type="molecule type" value="Genomic_DNA"/>
</dbReference>
<dbReference type="EMBL" id="CAJNYV010004239">
    <property type="protein sequence ID" value="CAF3659347.1"/>
    <property type="molecule type" value="Genomic_DNA"/>
</dbReference>
<dbReference type="Proteomes" id="UP000663869">
    <property type="component" value="Unassembled WGS sequence"/>
</dbReference>